<feature type="transmembrane region" description="Helical" evidence="1">
    <location>
        <begin position="141"/>
        <end position="165"/>
    </location>
</feature>
<evidence type="ECO:0000256" key="1">
    <source>
        <dbReference type="SAM" id="Phobius"/>
    </source>
</evidence>
<sequence length="554" mass="62692">MIVTHKHTISRPGRWFSSCRTRADNLTLNGCVRESHEASGPEKPLDDWMLKQSINAPTADVCSPKADRTVCTFCTRLFSIKPLCFFLISRNANLRLSHLILFVLDGVWHGLVVFYCVYLFLAGGGQFAEAVYFDSSSHGNHFDIGLCGGSSMVYIIVSLNLRVLFMSRDINWPVAGGYIFTLVLNLLLIMAIQCFAPYLAYSHIAVIISASNTMHQRIIAVEPFEFTRRGQPLEASEFSQISLMKIRFVGGFAHQCIIYTSEICTPCTALSSSFNVTCDLQNRKRYHPEFIPGSPQKISTYLVSRCPVFRIQIKANLSGYAVWALNMRFVFYQILTQPFRYLLDITWSVLTKKLKNGTDKDRLAKVEALIQLLNDDVSSYGNGAFASQLPSSMNRAMCRNKEYSISLGQRSDESSVFAITFNFSVGCLEEASKNTNRCELPFNRDSIPQMKSLCAEKWRNTCLHIKGYQFRKAHTHTNEQYNSTTVAEIDIIYEGCRDILKFISPSSVMDAKHASVYSKTKNDSCQSDTYWLFKIVQFHGSTALQSYRRKPPAT</sequence>
<evidence type="ECO:0000313" key="2">
    <source>
        <dbReference type="EMBL" id="GAA49172.1"/>
    </source>
</evidence>
<reference key="2">
    <citation type="submission" date="2011-10" db="EMBL/GenBank/DDBJ databases">
        <title>The genome and transcriptome sequence of Clonorchis sinensis provide insights into the carcinogenic liver fluke.</title>
        <authorList>
            <person name="Wang X."/>
            <person name="Huang Y."/>
            <person name="Chen W."/>
            <person name="Liu H."/>
            <person name="Guo L."/>
            <person name="Chen Y."/>
            <person name="Luo F."/>
            <person name="Zhou W."/>
            <person name="Sun J."/>
            <person name="Mao Q."/>
            <person name="Liang P."/>
            <person name="Zhou C."/>
            <person name="Tian Y."/>
            <person name="Men J."/>
            <person name="Lv X."/>
            <person name="Huang L."/>
            <person name="Zhou J."/>
            <person name="Hu Y."/>
            <person name="Li R."/>
            <person name="Zhang F."/>
            <person name="Lei H."/>
            <person name="Li X."/>
            <person name="Hu X."/>
            <person name="Liang C."/>
            <person name="Xu J."/>
            <person name="Wu Z."/>
            <person name="Yu X."/>
        </authorList>
    </citation>
    <scope>NUCLEOTIDE SEQUENCE</scope>
    <source>
        <strain>Henan</strain>
    </source>
</reference>
<feature type="transmembrane region" description="Helical" evidence="1">
    <location>
        <begin position="99"/>
        <end position="121"/>
    </location>
</feature>
<dbReference type="Proteomes" id="UP000008909">
    <property type="component" value="Unassembled WGS sequence"/>
</dbReference>
<evidence type="ECO:0000313" key="3">
    <source>
        <dbReference type="Proteomes" id="UP000008909"/>
    </source>
</evidence>
<keyword evidence="1" id="KW-0812">Transmembrane</keyword>
<keyword evidence="1" id="KW-0472">Membrane</keyword>
<proteinExistence type="predicted"/>
<protein>
    <submittedName>
        <fullName evidence="2">ATPase class VI type 11c</fullName>
    </submittedName>
</protein>
<reference evidence="2" key="1">
    <citation type="journal article" date="2011" name="Genome Biol.">
        <title>The draft genome of the carcinogenic human liver fluke Clonorchis sinensis.</title>
        <authorList>
            <person name="Wang X."/>
            <person name="Chen W."/>
            <person name="Huang Y."/>
            <person name="Sun J."/>
            <person name="Men J."/>
            <person name="Liu H."/>
            <person name="Luo F."/>
            <person name="Guo L."/>
            <person name="Lv X."/>
            <person name="Deng C."/>
            <person name="Zhou C."/>
            <person name="Fan Y."/>
            <person name="Li X."/>
            <person name="Huang L."/>
            <person name="Hu Y."/>
            <person name="Liang C."/>
            <person name="Hu X."/>
            <person name="Xu J."/>
            <person name="Yu X."/>
        </authorList>
    </citation>
    <scope>NUCLEOTIDE SEQUENCE [LARGE SCALE GENOMIC DNA]</scope>
    <source>
        <strain evidence="2">Henan</strain>
    </source>
</reference>
<gene>
    <name evidence="2" type="ORF">CLF_102620</name>
</gene>
<name>G7Y887_CLOSI</name>
<dbReference type="AlphaFoldDB" id="G7Y887"/>
<feature type="transmembrane region" description="Helical" evidence="1">
    <location>
        <begin position="177"/>
        <end position="201"/>
    </location>
</feature>
<keyword evidence="1" id="KW-1133">Transmembrane helix</keyword>
<organism evidence="2 3">
    <name type="scientific">Clonorchis sinensis</name>
    <name type="common">Chinese liver fluke</name>
    <dbReference type="NCBI Taxonomy" id="79923"/>
    <lineage>
        <taxon>Eukaryota</taxon>
        <taxon>Metazoa</taxon>
        <taxon>Spiralia</taxon>
        <taxon>Lophotrochozoa</taxon>
        <taxon>Platyhelminthes</taxon>
        <taxon>Trematoda</taxon>
        <taxon>Digenea</taxon>
        <taxon>Opisthorchiida</taxon>
        <taxon>Opisthorchiata</taxon>
        <taxon>Opisthorchiidae</taxon>
        <taxon>Clonorchis</taxon>
    </lineage>
</organism>
<keyword evidence="3" id="KW-1185">Reference proteome</keyword>
<accession>G7Y887</accession>
<dbReference type="EMBL" id="DF142935">
    <property type="protein sequence ID" value="GAA49172.1"/>
    <property type="molecule type" value="Genomic_DNA"/>
</dbReference>